<dbReference type="Proteomes" id="UP000814033">
    <property type="component" value="Unassembled WGS sequence"/>
</dbReference>
<proteinExistence type="predicted"/>
<reference evidence="1" key="1">
    <citation type="submission" date="2021-02" db="EMBL/GenBank/DDBJ databases">
        <authorList>
            <consortium name="DOE Joint Genome Institute"/>
            <person name="Ahrendt S."/>
            <person name="Looney B.P."/>
            <person name="Miyauchi S."/>
            <person name="Morin E."/>
            <person name="Drula E."/>
            <person name="Courty P.E."/>
            <person name="Chicoki N."/>
            <person name="Fauchery L."/>
            <person name="Kohler A."/>
            <person name="Kuo A."/>
            <person name="Labutti K."/>
            <person name="Pangilinan J."/>
            <person name="Lipzen A."/>
            <person name="Riley R."/>
            <person name="Andreopoulos W."/>
            <person name="He G."/>
            <person name="Johnson J."/>
            <person name="Barry K.W."/>
            <person name="Grigoriev I.V."/>
            <person name="Nagy L."/>
            <person name="Hibbett D."/>
            <person name="Henrissat B."/>
            <person name="Matheny P.B."/>
            <person name="Labbe J."/>
            <person name="Martin F."/>
        </authorList>
    </citation>
    <scope>NUCLEOTIDE SEQUENCE</scope>
    <source>
        <strain evidence="1">FP105234-sp</strain>
    </source>
</reference>
<gene>
    <name evidence="1" type="ORF">FA95DRAFT_442523</name>
</gene>
<reference evidence="1" key="2">
    <citation type="journal article" date="2022" name="New Phytol.">
        <title>Evolutionary transition to the ectomycorrhizal habit in the genomes of a hyperdiverse lineage of mushroom-forming fungi.</title>
        <authorList>
            <person name="Looney B."/>
            <person name="Miyauchi S."/>
            <person name="Morin E."/>
            <person name="Drula E."/>
            <person name="Courty P.E."/>
            <person name="Kohler A."/>
            <person name="Kuo A."/>
            <person name="LaButti K."/>
            <person name="Pangilinan J."/>
            <person name="Lipzen A."/>
            <person name="Riley R."/>
            <person name="Andreopoulos W."/>
            <person name="He G."/>
            <person name="Johnson J."/>
            <person name="Nolan M."/>
            <person name="Tritt A."/>
            <person name="Barry K.W."/>
            <person name="Grigoriev I.V."/>
            <person name="Nagy L.G."/>
            <person name="Hibbett D."/>
            <person name="Henrissat B."/>
            <person name="Matheny P.B."/>
            <person name="Labbe J."/>
            <person name="Martin F.M."/>
        </authorList>
    </citation>
    <scope>NUCLEOTIDE SEQUENCE</scope>
    <source>
        <strain evidence="1">FP105234-sp</strain>
    </source>
</reference>
<keyword evidence="2" id="KW-1185">Reference proteome</keyword>
<evidence type="ECO:0000313" key="2">
    <source>
        <dbReference type="Proteomes" id="UP000814033"/>
    </source>
</evidence>
<dbReference type="EMBL" id="MU276032">
    <property type="protein sequence ID" value="KAI0043122.1"/>
    <property type="molecule type" value="Genomic_DNA"/>
</dbReference>
<name>A0ACB8RGT6_9AGAM</name>
<comment type="caution">
    <text evidence="1">The sequence shown here is derived from an EMBL/GenBank/DDBJ whole genome shotgun (WGS) entry which is preliminary data.</text>
</comment>
<protein>
    <submittedName>
        <fullName evidence="1">Uncharacterized protein</fullName>
    </submittedName>
</protein>
<organism evidence="1 2">
    <name type="scientific">Auriscalpium vulgare</name>
    <dbReference type="NCBI Taxonomy" id="40419"/>
    <lineage>
        <taxon>Eukaryota</taxon>
        <taxon>Fungi</taxon>
        <taxon>Dikarya</taxon>
        <taxon>Basidiomycota</taxon>
        <taxon>Agaricomycotina</taxon>
        <taxon>Agaricomycetes</taxon>
        <taxon>Russulales</taxon>
        <taxon>Auriscalpiaceae</taxon>
        <taxon>Auriscalpium</taxon>
    </lineage>
</organism>
<evidence type="ECO:0000313" key="1">
    <source>
        <dbReference type="EMBL" id="KAI0043122.1"/>
    </source>
</evidence>
<accession>A0ACB8RGT6</accession>
<sequence length="601" mass="66128">MLADESEPVASSVDYGPPPFDDADADIIIRSSDLSDFRVLKFYVEKTSPVLKSMILGCILDPDATATDGLPVLTLPETRDTLSCLLSTVLPVPLCIPDTLDRMLAVLAAAQKYEMPLSSELVRKRVPLANFTTDMDLKATFRAYLVAWGYKLRPETMALARMTLSEVITVDSLGEDLCRASGPALSALEECRALCAAALEQGLLKFQASPSHRTGSILWHTNFAFMTPCTRQTEEGIPVWFIQFLANTGRYPGAVRTLNEDAFFRAWTEHVQPLRAGLGPRGWAPGARGSGSRQDTARTTICHSCASMSLAKLHENWSIVESYLAESLERVESRVSFDDDPAPALVGAEDHEALPTPTSPDVILQSRNGKDFYAHRAILSASSPIFQSLFTLPTPRKTPSTIDTPGNTARQHEPDLPVVTLSEDSVVLHALLTWIYPITSIMPTSFDQAALILSCMQKYEMDSSITLLRRYLSTTMSPPHHDLIHAGNALSAYALATSYRLADEARIAAKLTLPSILDWQLWRFTTDLPLLSGPALYALSAFHKRCRRFVLDALTLAEDGRTPSAAIWQSQKCAAGGPPPDWWSYSPRKPSHRPYVHIASI</sequence>